<comment type="cofactor">
    <cofactor evidence="9 11">
        <name>Mg(2+)</name>
        <dbReference type="ChEBI" id="CHEBI:18420"/>
    </cofactor>
    <text evidence="9 11">Binds 1 Mg(2+) ion per subunit.</text>
</comment>
<keyword evidence="3 9" id="KW-0436">Ligase</keyword>
<dbReference type="GO" id="GO:0005829">
    <property type="term" value="C:cytosol"/>
    <property type="evidence" value="ECO:0007669"/>
    <property type="project" value="TreeGrafter"/>
</dbReference>
<accession>A0A1V6SX47</accession>
<protein>
    <recommendedName>
        <fullName evidence="9">Glutathione synthetase</fullName>
        <shortName evidence="9">GSH-S</shortName>
        <ecNumber evidence="9">6.3.2.3</ecNumber>
    </recommendedName>
</protein>
<dbReference type="InterPro" id="IPR005615">
    <property type="entry name" value="Glutathione_synthase"/>
</dbReference>
<sequence>MASLDYFEDEEYPPDLSEDRLISLVSQIKDWQINHGSLLKRVHSETENSVLSHPVGCFPSAFPRERFQQAVEVQEIFNKLYCSIAEDEDLIYNTIKDLLPVEPLAKALWGIHEAARDAGYVQDISAGVFRSDYMLHLEGNPSKELTRDISKTQLKQVEFNSFSCSGFSHANKVANMHRYLARNGSYDVNEKPFPIDSLPKNYNIESIARLLTSAHLKYGPPRSKLATHTAVLFIVQPFNFNIADERPIEYALWNQDDSVPNYRLDFPDIIEYTQLTEERALLFHPPWLPSDKPVEISVIYQRAGYEASEYENSGFDARFQLEKSTAIKCPSVLGHLTTFKKVQQALTVPGVLERFLKSSEIARIRETFVPVLPLDESTAGLEARQIACDVERSANYILKPSLEGGGNNIYGNAIPAFLNSIATSEWSRYILMEKIHPPDANNLLMGPACLDGGKTVSELGILGCCLWQKSKTQQSDTRCDLLHNSVGGWTFKTKYSDIDEMNVVKGHGCFDTPRLVDF</sequence>
<organism evidence="13 14">
    <name type="scientific">Penicillium steckii</name>
    <dbReference type="NCBI Taxonomy" id="303698"/>
    <lineage>
        <taxon>Eukaryota</taxon>
        <taxon>Fungi</taxon>
        <taxon>Dikarya</taxon>
        <taxon>Ascomycota</taxon>
        <taxon>Pezizomycotina</taxon>
        <taxon>Eurotiomycetes</taxon>
        <taxon>Eurotiomycetidae</taxon>
        <taxon>Eurotiales</taxon>
        <taxon>Aspergillaceae</taxon>
        <taxon>Penicillium</taxon>
    </lineage>
</organism>
<dbReference type="Proteomes" id="UP000191285">
    <property type="component" value="Unassembled WGS sequence"/>
</dbReference>
<keyword evidence="8 9" id="KW-0460">Magnesium</keyword>
<comment type="pathway">
    <text evidence="1 9">Sulfur metabolism; glutathione biosynthesis; glutathione from L-cysteine and L-glutamate: step 2/2.</text>
</comment>
<dbReference type="Pfam" id="PF03917">
    <property type="entry name" value="GSH_synth_ATP"/>
    <property type="match status" value="1"/>
</dbReference>
<feature type="domain" description="Glutathione synthase substrate-binding" evidence="12">
    <location>
        <begin position="230"/>
        <end position="336"/>
    </location>
</feature>
<evidence type="ECO:0000259" key="12">
    <source>
        <dbReference type="Pfam" id="PF03199"/>
    </source>
</evidence>
<comment type="similarity">
    <text evidence="2 9">Belongs to the eukaryotic GSH synthase family.</text>
</comment>
<evidence type="ECO:0000256" key="11">
    <source>
        <dbReference type="PIRSR" id="PIRSR001558-2"/>
    </source>
</evidence>
<dbReference type="AlphaFoldDB" id="A0A1V6SX47"/>
<reference evidence="14" key="1">
    <citation type="journal article" date="2017" name="Nat. Microbiol.">
        <title>Global analysis of biosynthetic gene clusters reveals vast potential of secondary metabolite production in Penicillium species.</title>
        <authorList>
            <person name="Nielsen J.C."/>
            <person name="Grijseels S."/>
            <person name="Prigent S."/>
            <person name="Ji B."/>
            <person name="Dainat J."/>
            <person name="Nielsen K.F."/>
            <person name="Frisvad J.C."/>
            <person name="Workman M."/>
            <person name="Nielsen J."/>
        </authorList>
    </citation>
    <scope>NUCLEOTIDE SEQUENCE [LARGE SCALE GENOMIC DNA]</scope>
    <source>
        <strain evidence="14">IBT 24891</strain>
    </source>
</reference>
<dbReference type="Gene3D" id="3.30.1490.50">
    <property type="match status" value="1"/>
</dbReference>
<evidence type="ECO:0000256" key="6">
    <source>
        <dbReference type="ARBA" id="ARBA00022741"/>
    </source>
</evidence>
<dbReference type="InterPro" id="IPR014042">
    <property type="entry name" value="Glutathione_synthase_a-hlx"/>
</dbReference>
<dbReference type="GO" id="GO:0000287">
    <property type="term" value="F:magnesium ion binding"/>
    <property type="evidence" value="ECO:0007669"/>
    <property type="project" value="UniProtKB-UniRule"/>
</dbReference>
<dbReference type="InterPro" id="IPR004887">
    <property type="entry name" value="GSH_synth_subst-bd"/>
</dbReference>
<dbReference type="UniPathway" id="UPA00142">
    <property type="reaction ID" value="UER00210"/>
</dbReference>
<gene>
    <name evidence="13" type="ORF">PENSTE_c017G00837</name>
</gene>
<comment type="catalytic activity">
    <reaction evidence="9">
        <text>gamma-L-glutamyl-L-cysteine + glycine + ATP = glutathione + ADP + phosphate + H(+)</text>
        <dbReference type="Rhea" id="RHEA:13557"/>
        <dbReference type="ChEBI" id="CHEBI:15378"/>
        <dbReference type="ChEBI" id="CHEBI:30616"/>
        <dbReference type="ChEBI" id="CHEBI:43474"/>
        <dbReference type="ChEBI" id="CHEBI:57305"/>
        <dbReference type="ChEBI" id="CHEBI:57925"/>
        <dbReference type="ChEBI" id="CHEBI:58173"/>
        <dbReference type="ChEBI" id="CHEBI:456216"/>
        <dbReference type="EC" id="6.3.2.3"/>
    </reaction>
</comment>
<proteinExistence type="inferred from homology"/>
<comment type="caution">
    <text evidence="13">The sequence shown here is derived from an EMBL/GenBank/DDBJ whole genome shotgun (WGS) entry which is preliminary data.</text>
</comment>
<keyword evidence="5 9" id="KW-0479">Metal-binding</keyword>
<dbReference type="GO" id="GO:0005524">
    <property type="term" value="F:ATP binding"/>
    <property type="evidence" value="ECO:0007669"/>
    <property type="project" value="UniProtKB-UniRule"/>
</dbReference>
<evidence type="ECO:0000256" key="10">
    <source>
        <dbReference type="PIRSR" id="PIRSR001558-1"/>
    </source>
</evidence>
<evidence type="ECO:0000256" key="7">
    <source>
        <dbReference type="ARBA" id="ARBA00022840"/>
    </source>
</evidence>
<keyword evidence="14" id="KW-1185">Reference proteome</keyword>
<dbReference type="FunFam" id="3.30.1490.50:FF:000002">
    <property type="entry name" value="Glutathione synthetase"/>
    <property type="match status" value="1"/>
</dbReference>
<dbReference type="PANTHER" id="PTHR11130">
    <property type="entry name" value="GLUTATHIONE SYNTHETASE"/>
    <property type="match status" value="1"/>
</dbReference>
<dbReference type="InterPro" id="IPR016185">
    <property type="entry name" value="PreATP-grasp_dom_sf"/>
</dbReference>
<dbReference type="GO" id="GO:0004363">
    <property type="term" value="F:glutathione synthase activity"/>
    <property type="evidence" value="ECO:0007669"/>
    <property type="project" value="UniProtKB-UniRule"/>
</dbReference>
<dbReference type="EMBL" id="MLKD01000017">
    <property type="protein sequence ID" value="OQE18567.1"/>
    <property type="molecule type" value="Genomic_DNA"/>
</dbReference>
<evidence type="ECO:0000313" key="13">
    <source>
        <dbReference type="EMBL" id="OQE18567.1"/>
    </source>
</evidence>
<dbReference type="NCBIfam" id="TIGR01986">
    <property type="entry name" value="glut_syn_euk"/>
    <property type="match status" value="1"/>
</dbReference>
<dbReference type="Pfam" id="PF03199">
    <property type="entry name" value="GSH_synthase"/>
    <property type="match status" value="1"/>
</dbReference>
<dbReference type="Gene3D" id="3.30.470.20">
    <property type="entry name" value="ATP-grasp fold, B domain"/>
    <property type="match status" value="1"/>
</dbReference>
<evidence type="ECO:0000256" key="8">
    <source>
        <dbReference type="ARBA" id="ARBA00022842"/>
    </source>
</evidence>
<dbReference type="OrthoDB" id="2020073at2759"/>
<feature type="binding site" evidence="11">
    <location>
        <position position="403"/>
    </location>
    <ligand>
        <name>Mg(2+)</name>
        <dbReference type="ChEBI" id="CHEBI:18420"/>
    </ligand>
</feature>
<evidence type="ECO:0000256" key="1">
    <source>
        <dbReference type="ARBA" id="ARBA00004965"/>
    </source>
</evidence>
<dbReference type="Gene3D" id="3.40.50.1760">
    <property type="entry name" value="Glutathione synthase, substrate-binding domain superfamily, eukaryotic"/>
    <property type="match status" value="1"/>
</dbReference>
<name>A0A1V6SX47_9EURO</name>
<dbReference type="GO" id="GO:0043295">
    <property type="term" value="F:glutathione binding"/>
    <property type="evidence" value="ECO:0007669"/>
    <property type="project" value="UniProtKB-UniRule"/>
</dbReference>
<feature type="binding site" evidence="10">
    <location>
        <position position="410"/>
    </location>
    <ligand>
        <name>ATP</name>
        <dbReference type="ChEBI" id="CHEBI:30616"/>
    </ligand>
</feature>
<evidence type="ECO:0000256" key="5">
    <source>
        <dbReference type="ARBA" id="ARBA00022723"/>
    </source>
</evidence>
<feature type="binding site" evidence="10">
    <location>
        <position position="458"/>
    </location>
    <ligand>
        <name>ATP</name>
        <dbReference type="ChEBI" id="CHEBI:30616"/>
    </ligand>
</feature>
<dbReference type="InterPro" id="IPR014049">
    <property type="entry name" value="Glutathione_synthase_N_euk"/>
</dbReference>
<dbReference type="SUPFAM" id="SSF56059">
    <property type="entry name" value="Glutathione synthetase ATP-binding domain-like"/>
    <property type="match status" value="1"/>
</dbReference>
<keyword evidence="4 9" id="KW-0317">Glutathione biosynthesis</keyword>
<dbReference type="PIRSF" id="PIRSF001558">
    <property type="entry name" value="GSHase"/>
    <property type="match status" value="1"/>
</dbReference>
<dbReference type="EC" id="6.3.2.3" evidence="9"/>
<feature type="binding site" evidence="10">
    <location>
        <position position="340"/>
    </location>
    <ligand>
        <name>ATP</name>
        <dbReference type="ChEBI" id="CHEBI:30616"/>
    </ligand>
</feature>
<keyword evidence="7 9" id="KW-0067">ATP-binding</keyword>
<evidence type="ECO:0000256" key="3">
    <source>
        <dbReference type="ARBA" id="ARBA00022598"/>
    </source>
</evidence>
<keyword evidence="6 9" id="KW-0547">Nucleotide-binding</keyword>
<evidence type="ECO:0000313" key="14">
    <source>
        <dbReference type="Proteomes" id="UP000191285"/>
    </source>
</evidence>
<dbReference type="Gene3D" id="3.30.1490.80">
    <property type="match status" value="1"/>
</dbReference>
<evidence type="ECO:0000256" key="4">
    <source>
        <dbReference type="ARBA" id="ARBA00022684"/>
    </source>
</evidence>
<dbReference type="PANTHER" id="PTHR11130:SF0">
    <property type="entry name" value="GLUTATHIONE SYNTHETASE"/>
    <property type="match status" value="1"/>
</dbReference>
<feature type="binding site" evidence="10">
    <location>
        <begin position="399"/>
        <end position="408"/>
    </location>
    <ligand>
        <name>ATP</name>
        <dbReference type="ChEBI" id="CHEBI:30616"/>
    </ligand>
</feature>
<feature type="binding site" evidence="10">
    <location>
        <position position="500"/>
    </location>
    <ligand>
        <name>ATP</name>
        <dbReference type="ChEBI" id="CHEBI:30616"/>
    </ligand>
</feature>
<dbReference type="InterPro" id="IPR014709">
    <property type="entry name" value="Glutathione_synthase_C_euk"/>
</dbReference>
<feature type="binding site" evidence="10">
    <location>
        <position position="494"/>
    </location>
    <ligand>
        <name>ATP</name>
        <dbReference type="ChEBI" id="CHEBI:30616"/>
    </ligand>
</feature>
<dbReference type="Gene3D" id="1.10.1080.10">
    <property type="entry name" value="Glutathione Synthetase, Chain A, domain 3"/>
    <property type="match status" value="1"/>
</dbReference>
<evidence type="ECO:0000256" key="2">
    <source>
        <dbReference type="ARBA" id="ARBA00010385"/>
    </source>
</evidence>
<evidence type="ECO:0000256" key="9">
    <source>
        <dbReference type="PIRNR" id="PIRNR001558"/>
    </source>
</evidence>
<dbReference type="InterPro" id="IPR037013">
    <property type="entry name" value="GSH-S_sub-bd_sf"/>
</dbReference>
<dbReference type="STRING" id="303698.A0A1V6SX47"/>
<feature type="binding site" evidence="10">
    <location>
        <begin position="432"/>
        <end position="435"/>
    </location>
    <ligand>
        <name>ATP</name>
        <dbReference type="ChEBI" id="CHEBI:30616"/>
    </ligand>
</feature>
<dbReference type="SUPFAM" id="SSF52440">
    <property type="entry name" value="PreATP-grasp domain"/>
    <property type="match status" value="1"/>
</dbReference>